<geneLocation type="mitochondrion" evidence="2"/>
<proteinExistence type="predicted"/>
<name>A0A221C903_9PLEO</name>
<feature type="region of interest" description="Disordered" evidence="1">
    <location>
        <begin position="32"/>
        <end position="99"/>
    </location>
</feature>
<sequence length="224" mass="25185">MVSLSYFCSLGGIRFVINESLKDTFCLMSTSGGGSSSNPYRFIAPAPSSNNPAPTNNISSNNSSRNRFRHILPAPTTNNPVPTNYPSSNNPSSNPVTTSNNVVKVTIDKNYSGKNYFVGHYTDRNWKLTRLFVAIDSNLLHSSDGKHYLGNWLCEFREKFFEVKDIDSTFEGQEPKLYHMGVANKRDKAKITDYINSVNNNHLKDNVRKLPLDAKLIDELLRNN</sequence>
<dbReference type="EMBL" id="KY792993">
    <property type="protein sequence ID" value="ASL69825.1"/>
    <property type="molecule type" value="Genomic_DNA"/>
</dbReference>
<feature type="compositionally biased region" description="Low complexity" evidence="1">
    <location>
        <begin position="75"/>
        <end position="99"/>
    </location>
</feature>
<feature type="compositionally biased region" description="Low complexity" evidence="1">
    <location>
        <begin position="44"/>
        <end position="64"/>
    </location>
</feature>
<organism evidence="2">
    <name type="scientific">Pseudopithomyces chartarum</name>
    <dbReference type="NCBI Taxonomy" id="1892770"/>
    <lineage>
        <taxon>Eukaryota</taxon>
        <taxon>Fungi</taxon>
        <taxon>Dikarya</taxon>
        <taxon>Ascomycota</taxon>
        <taxon>Pezizomycotina</taxon>
        <taxon>Dothideomycetes</taxon>
        <taxon>Pleosporomycetidae</taxon>
        <taxon>Pleosporales</taxon>
        <taxon>Massarineae</taxon>
        <taxon>Didymosphaeriaceae</taxon>
        <taxon>Pseudopithomyces</taxon>
    </lineage>
</organism>
<protein>
    <submittedName>
        <fullName evidence="2">Uncharacterized protein</fullName>
    </submittedName>
</protein>
<dbReference type="RefSeq" id="YP_009415180.1">
    <property type="nucleotide sequence ID" value="NC_035636.1"/>
</dbReference>
<evidence type="ECO:0000256" key="1">
    <source>
        <dbReference type="SAM" id="MobiDB-lite"/>
    </source>
</evidence>
<keyword evidence="2" id="KW-0496">Mitochondrion</keyword>
<dbReference type="GeneID" id="33901379"/>
<gene>
    <name evidence="2" type="primary">orf224</name>
</gene>
<reference evidence="2" key="1">
    <citation type="submission" date="2017-03" db="EMBL/GenBank/DDBJ databases">
        <authorList>
            <person name="Afonso C.L."/>
            <person name="Miller P.J."/>
            <person name="Scott M.A."/>
            <person name="Spackman E."/>
            <person name="Goraichik I."/>
            <person name="Dimitrov K.M."/>
            <person name="Suarez D.L."/>
            <person name="Swayne D.E."/>
        </authorList>
    </citation>
    <scope>NUCLEOTIDE SEQUENCE</scope>
</reference>
<accession>A0A221C903</accession>
<dbReference type="AlphaFoldDB" id="A0A221C903"/>
<evidence type="ECO:0000313" key="2">
    <source>
        <dbReference type="EMBL" id="ASL69825.1"/>
    </source>
</evidence>